<name>A0A1E8FI05_9ALTE</name>
<dbReference type="InterPro" id="IPR027417">
    <property type="entry name" value="P-loop_NTPase"/>
</dbReference>
<keyword evidence="3" id="KW-1185">Reference proteome</keyword>
<dbReference type="Pfam" id="PF13469">
    <property type="entry name" value="Sulfotransfer_3"/>
    <property type="match status" value="1"/>
</dbReference>
<dbReference type="STRING" id="1856405.BFC17_12520"/>
<dbReference type="Pfam" id="PF04577">
    <property type="entry name" value="Glyco_transf_61"/>
    <property type="match status" value="1"/>
</dbReference>
<gene>
    <name evidence="2" type="ORF">BFC17_12520</name>
</gene>
<dbReference type="EMBL" id="MJIC01000009">
    <property type="protein sequence ID" value="OFI35577.1"/>
    <property type="molecule type" value="Genomic_DNA"/>
</dbReference>
<dbReference type="Gene3D" id="3.40.50.300">
    <property type="entry name" value="P-loop containing nucleotide triphosphate hydrolases"/>
    <property type="match status" value="1"/>
</dbReference>
<dbReference type="AlphaFoldDB" id="A0A1E8FI05"/>
<dbReference type="GO" id="GO:0016757">
    <property type="term" value="F:glycosyltransferase activity"/>
    <property type="evidence" value="ECO:0007669"/>
    <property type="project" value="InterPro"/>
</dbReference>
<protein>
    <recommendedName>
        <fullName evidence="1">Glycosyltransferase 61 catalytic domain-containing protein</fullName>
    </recommendedName>
</protein>
<evidence type="ECO:0000313" key="3">
    <source>
        <dbReference type="Proteomes" id="UP000176037"/>
    </source>
</evidence>
<dbReference type="Proteomes" id="UP000176037">
    <property type="component" value="Unassembled WGS sequence"/>
</dbReference>
<reference evidence="2 3" key="1">
    <citation type="submission" date="2016-09" db="EMBL/GenBank/DDBJ databases">
        <title>Alteromonas lipolytica, a new species isolated from sea water.</title>
        <authorList>
            <person name="Wu Y.-H."/>
            <person name="Cheng H."/>
            <person name="Xu X.-W."/>
        </authorList>
    </citation>
    <scope>NUCLEOTIDE SEQUENCE [LARGE SCALE GENOMIC DNA]</scope>
    <source>
        <strain evidence="2 3">JW12</strain>
    </source>
</reference>
<accession>A0A1E8FI05</accession>
<dbReference type="OrthoDB" id="6326745at2"/>
<comment type="caution">
    <text evidence="2">The sequence shown here is derived from an EMBL/GenBank/DDBJ whole genome shotgun (WGS) entry which is preliminary data.</text>
</comment>
<dbReference type="InterPro" id="IPR049625">
    <property type="entry name" value="Glyco_transf_61_cat"/>
</dbReference>
<dbReference type="RefSeq" id="WP_070175321.1">
    <property type="nucleotide sequence ID" value="NZ_BMJR01000006.1"/>
</dbReference>
<sequence>MNKRIIFHVGPPKTGSSAIQHFLHQHRQQLRAHSVLYPAHSIDKNGISSGNAREICSPDSQGRLALDRSKLTSVINAFNADPTVSVLLLSSESFFRIIHDLIDAVPAAEFICFLRNPIEFQLSIYNQSVKRHANSKPFVPGKTLNMGQWENILKASNRVAPQNIHCFAYKSYEDHGNIIDDVISVLGLSTVFSAESRVVNVSYSFAALELKRWLNQFNLDAVQAELDAYLQLCSKDTPRYRLLDDATLATYASQLQSLAGKFTGLLSAEDWQLIGTATEKMAALPLLKQEQSSAESRALITKMRSEKPALYRALSLVVEEASASVSNHSLCEHFTISSIEQWRAKLAGAYKYLLSRGKNLINQTTPAITECPPDALDTAQQVKQVTVIPQLPGSGPANVKGGLRAESLPDFAHHYRFAAVIYGSKPAECATNVALLASQPAVKRYQKGEYFYGGPIFSNFGHFIAESVHRLSALPAVQQRVGIKKVIFLPQHYRKLGKVTKPALPPHFYEILQYFGVARSQLHISERVEGFESLWVAPQQSYFRDRGPVSAHYKTFLQQCEARAGIDVSAQLPQKLYISRTPYLLRGGFAGETVIEQYLEQQGFAVFRPENYPITEQLRHYKSASEIVLAEGAALHVMELLGHTDARITVLQRRQNTDQIFRPLLSARCNDVDFFGELTELPSLFVNKQQKSAAHGSALSVLHGNALKQYLQQRLGIGDFDAEAFNAQIRQDIPAYYRAYAPELLKIPEVKDLPASFVRHVTSLQQQQIGQMPANWDLLD</sequence>
<proteinExistence type="predicted"/>
<feature type="domain" description="Glycosyltransferase 61 catalytic" evidence="1">
    <location>
        <begin position="460"/>
        <end position="636"/>
    </location>
</feature>
<organism evidence="2 3">
    <name type="scientific">Alteromonas lipolytica</name>
    <dbReference type="NCBI Taxonomy" id="1856405"/>
    <lineage>
        <taxon>Bacteria</taxon>
        <taxon>Pseudomonadati</taxon>
        <taxon>Pseudomonadota</taxon>
        <taxon>Gammaproteobacteria</taxon>
        <taxon>Alteromonadales</taxon>
        <taxon>Alteromonadaceae</taxon>
        <taxon>Alteromonas/Salinimonas group</taxon>
        <taxon>Alteromonas</taxon>
    </lineage>
</organism>
<evidence type="ECO:0000259" key="1">
    <source>
        <dbReference type="Pfam" id="PF04577"/>
    </source>
</evidence>
<evidence type="ECO:0000313" key="2">
    <source>
        <dbReference type="EMBL" id="OFI35577.1"/>
    </source>
</evidence>
<dbReference type="SUPFAM" id="SSF52540">
    <property type="entry name" value="P-loop containing nucleoside triphosphate hydrolases"/>
    <property type="match status" value="1"/>
</dbReference>